<evidence type="ECO:0000313" key="12">
    <source>
        <dbReference type="EMBL" id="SFQ15167.1"/>
    </source>
</evidence>
<comment type="similarity">
    <text evidence="2 10">Belongs to the SecG family.</text>
</comment>
<dbReference type="RefSeq" id="WP_092018398.1">
    <property type="nucleotide sequence ID" value="NZ_FOXH01000011.1"/>
</dbReference>
<feature type="transmembrane region" description="Helical" evidence="10">
    <location>
        <begin position="55"/>
        <end position="74"/>
    </location>
</feature>
<evidence type="ECO:0000256" key="3">
    <source>
        <dbReference type="ARBA" id="ARBA00022448"/>
    </source>
</evidence>
<evidence type="ECO:0000256" key="1">
    <source>
        <dbReference type="ARBA" id="ARBA00004651"/>
    </source>
</evidence>
<dbReference type="AlphaFoldDB" id="A0A1I5W6B8"/>
<dbReference type="PANTHER" id="PTHR34182">
    <property type="entry name" value="PROTEIN-EXPORT MEMBRANE PROTEIN SECG"/>
    <property type="match status" value="1"/>
</dbReference>
<evidence type="ECO:0000313" key="13">
    <source>
        <dbReference type="Proteomes" id="UP000199306"/>
    </source>
</evidence>
<dbReference type="PRINTS" id="PR01651">
    <property type="entry name" value="SECGEXPORT"/>
</dbReference>
<evidence type="ECO:0000256" key="2">
    <source>
        <dbReference type="ARBA" id="ARBA00008445"/>
    </source>
</evidence>
<dbReference type="GO" id="GO:0043952">
    <property type="term" value="P:protein transport by the Sec complex"/>
    <property type="evidence" value="ECO:0007669"/>
    <property type="project" value="TreeGrafter"/>
</dbReference>
<organism evidence="12 13">
    <name type="scientific">Pseudarcicella hirudinis</name>
    <dbReference type="NCBI Taxonomy" id="1079859"/>
    <lineage>
        <taxon>Bacteria</taxon>
        <taxon>Pseudomonadati</taxon>
        <taxon>Bacteroidota</taxon>
        <taxon>Cytophagia</taxon>
        <taxon>Cytophagales</taxon>
        <taxon>Flectobacillaceae</taxon>
        <taxon>Pseudarcicella</taxon>
    </lineage>
</organism>
<dbReference type="NCBIfam" id="TIGR00810">
    <property type="entry name" value="secG"/>
    <property type="match status" value="1"/>
</dbReference>
<dbReference type="PANTHER" id="PTHR34182:SF1">
    <property type="entry name" value="PROTEIN-EXPORT MEMBRANE PROTEIN SECG"/>
    <property type="match status" value="1"/>
</dbReference>
<feature type="region of interest" description="Disordered" evidence="11">
    <location>
        <begin position="95"/>
        <end position="117"/>
    </location>
</feature>
<sequence length="117" mass="11500">MFGAVITLIIILAVLLVLVVLIQNPKGGGLSGEFGSAGATQMFGVKRTGDLLEQLSWGFASGIAVLALVSKFLLSSGGAQGINSVNVDKAATKTLPAASAPAPASSTPAPAPAPAGK</sequence>
<protein>
    <recommendedName>
        <fullName evidence="10">Protein-export membrane protein SecG</fullName>
    </recommendedName>
</protein>
<dbReference type="GO" id="GO:0065002">
    <property type="term" value="P:intracellular protein transmembrane transport"/>
    <property type="evidence" value="ECO:0007669"/>
    <property type="project" value="TreeGrafter"/>
</dbReference>
<accession>A0A1I5W6B8</accession>
<name>A0A1I5W6B8_9BACT</name>
<dbReference type="Proteomes" id="UP000199306">
    <property type="component" value="Unassembled WGS sequence"/>
</dbReference>
<evidence type="ECO:0000256" key="4">
    <source>
        <dbReference type="ARBA" id="ARBA00022475"/>
    </source>
</evidence>
<dbReference type="GO" id="GO:0009306">
    <property type="term" value="P:protein secretion"/>
    <property type="evidence" value="ECO:0007669"/>
    <property type="project" value="UniProtKB-UniRule"/>
</dbReference>
<keyword evidence="9 10" id="KW-0472">Membrane</keyword>
<dbReference type="GO" id="GO:0015450">
    <property type="term" value="F:protein-transporting ATPase activity"/>
    <property type="evidence" value="ECO:0007669"/>
    <property type="project" value="UniProtKB-UniRule"/>
</dbReference>
<keyword evidence="5 10" id="KW-0812">Transmembrane</keyword>
<reference evidence="12 13" key="1">
    <citation type="submission" date="2016-10" db="EMBL/GenBank/DDBJ databases">
        <authorList>
            <person name="de Groot N.N."/>
        </authorList>
    </citation>
    <scope>NUCLEOTIDE SEQUENCE [LARGE SCALE GENOMIC DNA]</scope>
    <source>
        <strain evidence="13">E92,LMG 26720,CCM 7988</strain>
    </source>
</reference>
<evidence type="ECO:0000256" key="10">
    <source>
        <dbReference type="RuleBase" id="RU365087"/>
    </source>
</evidence>
<keyword evidence="7 10" id="KW-1133">Transmembrane helix</keyword>
<dbReference type="GO" id="GO:0005886">
    <property type="term" value="C:plasma membrane"/>
    <property type="evidence" value="ECO:0007669"/>
    <property type="project" value="UniProtKB-SubCell"/>
</dbReference>
<feature type="compositionally biased region" description="Low complexity" evidence="11">
    <location>
        <begin position="95"/>
        <end position="108"/>
    </location>
</feature>
<proteinExistence type="inferred from homology"/>
<dbReference type="EMBL" id="FOXH01000011">
    <property type="protein sequence ID" value="SFQ15167.1"/>
    <property type="molecule type" value="Genomic_DNA"/>
</dbReference>
<keyword evidence="13" id="KW-1185">Reference proteome</keyword>
<keyword evidence="8 10" id="KW-0811">Translocation</keyword>
<evidence type="ECO:0000256" key="8">
    <source>
        <dbReference type="ARBA" id="ARBA00023010"/>
    </source>
</evidence>
<dbReference type="STRING" id="1079859.SAMN04515674_1113"/>
<dbReference type="InterPro" id="IPR004692">
    <property type="entry name" value="SecG"/>
</dbReference>
<keyword evidence="4 10" id="KW-1003">Cell membrane</keyword>
<evidence type="ECO:0000256" key="11">
    <source>
        <dbReference type="SAM" id="MobiDB-lite"/>
    </source>
</evidence>
<evidence type="ECO:0000256" key="5">
    <source>
        <dbReference type="ARBA" id="ARBA00022692"/>
    </source>
</evidence>
<keyword evidence="6 10" id="KW-0653">Protein transport</keyword>
<evidence type="ECO:0000256" key="9">
    <source>
        <dbReference type="ARBA" id="ARBA00023136"/>
    </source>
</evidence>
<comment type="subcellular location">
    <subcellularLocation>
        <location evidence="1 10">Cell membrane</location>
        <topology evidence="1 10">Multi-pass membrane protein</topology>
    </subcellularLocation>
</comment>
<evidence type="ECO:0000256" key="7">
    <source>
        <dbReference type="ARBA" id="ARBA00022989"/>
    </source>
</evidence>
<comment type="function">
    <text evidence="10">Involved in protein export. Participates in an early event of protein translocation.</text>
</comment>
<evidence type="ECO:0000256" key="6">
    <source>
        <dbReference type="ARBA" id="ARBA00022927"/>
    </source>
</evidence>
<keyword evidence="3 10" id="KW-0813">Transport</keyword>
<dbReference type="Pfam" id="PF03840">
    <property type="entry name" value="SecG"/>
    <property type="match status" value="1"/>
</dbReference>
<dbReference type="OrthoDB" id="1122493at2"/>
<gene>
    <name evidence="12" type="ORF">SAMN04515674_1113</name>
</gene>
<comment type="caution">
    <text evidence="10">Lacks conserved residue(s) required for the propagation of feature annotation.</text>
</comment>